<keyword evidence="2" id="KW-1185">Reference proteome</keyword>
<name>A0ABZ2Y6N2_9FIRM</name>
<gene>
    <name evidence="1" type="ORF">QBE51_05655</name>
</gene>
<sequence>MRDGGCNKGKEKNIPQQLEAIREVLKNCCCGLLCKLSKIKGTCVSVSQSVNSIDTATPTLTLDIEEDKVLLTKIHAAFFEFADTVEPPVDFAVITVRDREGNIVFQDGFGDDLITLGVERYETTFVHPLLVKGPVEVELAFYTTTGGVFVPTSRYGTLTVVYCKKDCID</sequence>
<evidence type="ECO:0000313" key="1">
    <source>
        <dbReference type="EMBL" id="WZL71008.1"/>
    </source>
</evidence>
<accession>A0ABZ2Y6N2</accession>
<dbReference type="Proteomes" id="UP001486565">
    <property type="component" value="Chromosome"/>
</dbReference>
<organism evidence="1 2">
    <name type="scientific">Defluviitalea saccharophila</name>
    <dbReference type="NCBI Taxonomy" id="879970"/>
    <lineage>
        <taxon>Bacteria</taxon>
        <taxon>Bacillati</taxon>
        <taxon>Bacillota</taxon>
        <taxon>Clostridia</taxon>
        <taxon>Lachnospirales</taxon>
        <taxon>Defluviitaleaceae</taxon>
        <taxon>Defluviitalea</taxon>
    </lineage>
</organism>
<reference evidence="1 2" key="1">
    <citation type="submission" date="2023-03" db="EMBL/GenBank/DDBJ databases">
        <title>Novel Species.</title>
        <authorList>
            <person name="Ma S."/>
        </authorList>
    </citation>
    <scope>NUCLEOTIDE SEQUENCE [LARGE SCALE GENOMIC DNA]</scope>
    <source>
        <strain evidence="1 2">LIND6LT2</strain>
    </source>
</reference>
<dbReference type="EMBL" id="CP121687">
    <property type="protein sequence ID" value="WZL71008.1"/>
    <property type="molecule type" value="Genomic_DNA"/>
</dbReference>
<protein>
    <submittedName>
        <fullName evidence="1">Uncharacterized protein</fullName>
    </submittedName>
</protein>
<evidence type="ECO:0000313" key="2">
    <source>
        <dbReference type="Proteomes" id="UP001486565"/>
    </source>
</evidence>
<dbReference type="RefSeq" id="WP_341877971.1">
    <property type="nucleotide sequence ID" value="NZ_CP121687.1"/>
</dbReference>
<proteinExistence type="predicted"/>